<dbReference type="EMBL" id="CATOUU010000241">
    <property type="protein sequence ID" value="CAI9921966.1"/>
    <property type="molecule type" value="Genomic_DNA"/>
</dbReference>
<proteinExistence type="predicted"/>
<gene>
    <name evidence="3" type="ORF">HINF_LOCUS56268</name>
    <name evidence="2" type="ORF">HINF_LOCUS9611</name>
</gene>
<comment type="caution">
    <text evidence="2">The sequence shown here is derived from an EMBL/GenBank/DDBJ whole genome shotgun (WGS) entry which is preliminary data.</text>
</comment>
<keyword evidence="1" id="KW-0472">Membrane</keyword>
<keyword evidence="1" id="KW-1133">Transmembrane helix</keyword>
<dbReference type="Proteomes" id="UP001642409">
    <property type="component" value="Unassembled WGS sequence"/>
</dbReference>
<dbReference type="AlphaFoldDB" id="A0AA86NN06"/>
<evidence type="ECO:0000313" key="3">
    <source>
        <dbReference type="EMBL" id="CAL6073786.1"/>
    </source>
</evidence>
<feature type="transmembrane region" description="Helical" evidence="1">
    <location>
        <begin position="420"/>
        <end position="443"/>
    </location>
</feature>
<reference evidence="3 4" key="2">
    <citation type="submission" date="2024-07" db="EMBL/GenBank/DDBJ databases">
        <authorList>
            <person name="Akdeniz Z."/>
        </authorList>
    </citation>
    <scope>NUCLEOTIDE SEQUENCE [LARGE SCALE GENOMIC DNA]</scope>
</reference>
<evidence type="ECO:0000313" key="4">
    <source>
        <dbReference type="Proteomes" id="UP001642409"/>
    </source>
</evidence>
<sequence>MLFAVCITQVIELSYTSDKQIQLNYTSTHNITDYVKCDSAFYQISQNGRLMAKGYKKGLLDTSSILDFVNTNILDVVQVFCMKNPDQSYGVPSHLFGYVTKTGEVKREGQLILNQLTFEDIPSMPKNVKKIVVVEDIILALTNDGLYAMGQCWAYLCGDKDDKELTSFTVVPITPVLPKDIKSIYFNMFIFIHKQWRCVCCWRQLNGDASCRYLSRCVRHQKSGDRSSQILICLELCSYYISGTDLIMFNHKSKPTNTVIEQGVYDFYIDSALVIIKEQSVKFLVEEPMELQFTKLYCKMNPKDTQCSLILSEIFDKTIHCLAISDLCKVKICEDDASDLSCAISSCVDTDKACLAILCSITSELNPQCSAYNMKAVLTVPLLNAKDYIFQDFAMIQVAYSSSPTDTQAPQSQKVSVGGAAGIAVAVCVVVFAIISITTLMILRKNKTTFTSNSEAQSNVMHSTKMK</sequence>
<evidence type="ECO:0000313" key="2">
    <source>
        <dbReference type="EMBL" id="CAI9921966.1"/>
    </source>
</evidence>
<reference evidence="2" key="1">
    <citation type="submission" date="2023-06" db="EMBL/GenBank/DDBJ databases">
        <authorList>
            <person name="Kurt Z."/>
        </authorList>
    </citation>
    <scope>NUCLEOTIDE SEQUENCE</scope>
</reference>
<name>A0AA86NN06_9EUKA</name>
<dbReference type="EMBL" id="CAXDID020000303">
    <property type="protein sequence ID" value="CAL6073786.1"/>
    <property type="molecule type" value="Genomic_DNA"/>
</dbReference>
<dbReference type="SUPFAM" id="SSF50985">
    <property type="entry name" value="RCC1/BLIP-II"/>
    <property type="match status" value="1"/>
</dbReference>
<keyword evidence="4" id="KW-1185">Reference proteome</keyword>
<accession>A0AA86NN06</accession>
<organism evidence="2">
    <name type="scientific">Hexamita inflata</name>
    <dbReference type="NCBI Taxonomy" id="28002"/>
    <lineage>
        <taxon>Eukaryota</taxon>
        <taxon>Metamonada</taxon>
        <taxon>Diplomonadida</taxon>
        <taxon>Hexamitidae</taxon>
        <taxon>Hexamitinae</taxon>
        <taxon>Hexamita</taxon>
    </lineage>
</organism>
<evidence type="ECO:0000256" key="1">
    <source>
        <dbReference type="SAM" id="Phobius"/>
    </source>
</evidence>
<dbReference type="InterPro" id="IPR009091">
    <property type="entry name" value="RCC1/BLIP-II"/>
</dbReference>
<protein>
    <submittedName>
        <fullName evidence="2">Regulator of chromosome condensation 1/beta-lactamase-inhibitor protein II</fullName>
    </submittedName>
    <submittedName>
        <fullName evidence="3">Regulator_of chromosome condensation 1/beta-lactamase-inhibitor protein II</fullName>
    </submittedName>
</protein>
<keyword evidence="1" id="KW-0812">Transmembrane</keyword>